<evidence type="ECO:0000313" key="3">
    <source>
        <dbReference type="Proteomes" id="UP000692896"/>
    </source>
</evidence>
<evidence type="ECO:0000259" key="1">
    <source>
        <dbReference type="Pfam" id="PF02368"/>
    </source>
</evidence>
<dbReference type="InterPro" id="IPR008964">
    <property type="entry name" value="Invasin/intimin_cell_adhesion"/>
</dbReference>
<dbReference type="AlphaFoldDB" id="A0A944DJX3"/>
<protein>
    <recommendedName>
        <fullName evidence="1">BIG2 domain-containing protein</fullName>
    </recommendedName>
</protein>
<dbReference type="RefSeq" id="WP_214918098.1">
    <property type="nucleotide sequence ID" value="NZ_JAGGNY010000017.1"/>
</dbReference>
<accession>A0A944DJX3</accession>
<organism evidence="2 3">
    <name type="scientific">Pseudomonas fluorescens</name>
    <dbReference type="NCBI Taxonomy" id="294"/>
    <lineage>
        <taxon>Bacteria</taxon>
        <taxon>Pseudomonadati</taxon>
        <taxon>Pseudomonadota</taxon>
        <taxon>Gammaproteobacteria</taxon>
        <taxon>Pseudomonadales</taxon>
        <taxon>Pseudomonadaceae</taxon>
        <taxon>Pseudomonas</taxon>
    </lineage>
</organism>
<sequence length="854" mass="91374">YLAWGKATVEHTVLPGEVDTDITIHVDKTKIVEGDDGEVIVAYQVVDVCNNYPDERAPWSAPTTVVVDLGGNRLDAPQVLVNGIPTRIIDLEQLAEADVICRVYVNSTDHAVGDTLRLTWVGTPAQGKSQVIVGPLDKTVEYVPFQYDFSIPNADVVAIAKGRASVSYVRIRSGETDRSSNNASVTVVGDIMQPARPNIVEANGSALDPDLNFYTVSIPYYSGRQPGDHLYIVFEGLDASNTPTGFDDNAYVGSEADGDPVLRNVNKAEIKKLDGGSLTVYYWINSQRKSLELQLSVGSGQPEMEKPDVIEAGSNDVLDPSNVNPNVGANVSAPYTGTVPGDIIGLRWRGSRVSAPADERPLNTSSAGKPVPFTVPYRYVIDNLNGTVDVDYYLKRGSEPLRYSRVRPLTIGAATNLTAPSVKEAGGTAPSQQLDPVAGKDNLTVVIPDYGVKPGDQVSVTWAGTAGGGSYTTPVQVLPPNREIAMPVSVIAYNLGKPVTVTYTVTRGSESPPSDSLNLAVQAMPAASLGMPLIPQAEQGGIGSVLDLSSFIGDARVTVAPWPLIAVGQRVWMSGEGIASDGSDYTIPLYAGSEVSSSQVTAGLSTPLSRSELEELRDGSELKVVLKVTFDRTSNQANAVDFPLRTYRVVSGNPLIVDPTLMRLDGIKFFQSYGLVQREVPNNTGTRRPTGGVPPYSYTSLNQETASVSATGKVAGLSNGVTTIVIKDSVGAEVRYGVVVENIVRLLRREGPTTAADVHAWARQVGWVLPKSFDEYVLALIPNFETLNGLIETTTGAARPSHLTGIACIWVDSSNRPCIPAYRWSIAGGFTSLNYVDEGIQLYPRMLAFEPINS</sequence>
<feature type="non-terminal residue" evidence="2">
    <location>
        <position position="1"/>
    </location>
</feature>
<dbReference type="Pfam" id="PF02368">
    <property type="entry name" value="Big_2"/>
    <property type="match status" value="1"/>
</dbReference>
<dbReference type="SUPFAM" id="SSF49373">
    <property type="entry name" value="Invasin/intimin cell-adhesion fragments"/>
    <property type="match status" value="1"/>
</dbReference>
<reference evidence="2" key="1">
    <citation type="submission" date="2021-03" db="EMBL/GenBank/DDBJ databases">
        <title>Genomic analysis provides insights into the functional capacity of soil bacteria communities inhabiting an altitudinal gradient in the Atacama Desert.</title>
        <authorList>
            <person name="Gonzalez M."/>
            <person name="Maldonado J."/>
            <person name="Maza F."/>
            <person name="Hodar C."/>
            <person name="Cortes M."/>
            <person name="Palma R."/>
            <person name="Andreani C."/>
            <person name="Gaete A."/>
            <person name="Vasquez-Dean J."/>
            <person name="Acuna V."/>
            <person name="Aguado M."/>
            <person name="Mandakovic D."/>
            <person name="Latorre M."/>
            <person name="Orellana A."/>
            <person name="Gutierrez R."/>
            <person name="Montecino M."/>
            <person name="Allende M."/>
            <person name="Maass A."/>
            <person name="Cambiazo V."/>
        </authorList>
    </citation>
    <scope>NUCLEOTIDE SEQUENCE</scope>
    <source>
        <strain evidence="2">ISL-25</strain>
    </source>
</reference>
<comment type="caution">
    <text evidence="2">The sequence shown here is derived from an EMBL/GenBank/DDBJ whole genome shotgun (WGS) entry which is preliminary data.</text>
</comment>
<dbReference type="EMBL" id="JAGGOB010000020">
    <property type="protein sequence ID" value="MBT2329103.1"/>
    <property type="molecule type" value="Genomic_DNA"/>
</dbReference>
<dbReference type="InterPro" id="IPR003343">
    <property type="entry name" value="Big_2"/>
</dbReference>
<proteinExistence type="predicted"/>
<feature type="domain" description="BIG2" evidence="1">
    <location>
        <begin position="698"/>
        <end position="726"/>
    </location>
</feature>
<evidence type="ECO:0000313" key="2">
    <source>
        <dbReference type="EMBL" id="MBT2329103.1"/>
    </source>
</evidence>
<gene>
    <name evidence="2" type="ORF">J7E47_10260</name>
</gene>
<dbReference type="Proteomes" id="UP000692896">
    <property type="component" value="Unassembled WGS sequence"/>
</dbReference>
<dbReference type="Gene3D" id="2.60.40.1080">
    <property type="match status" value="1"/>
</dbReference>
<name>A0A944DJX3_PSEFL</name>